<evidence type="ECO:0000313" key="1">
    <source>
        <dbReference type="EMBL" id="TWU32183.1"/>
    </source>
</evidence>
<proteinExistence type="predicted"/>
<keyword evidence="2" id="KW-1185">Reference proteome</keyword>
<protein>
    <submittedName>
        <fullName evidence="1">Uncharacterized protein</fullName>
    </submittedName>
</protein>
<reference evidence="1 2" key="1">
    <citation type="submission" date="2019-02" db="EMBL/GenBank/DDBJ databases">
        <title>Deep-cultivation of Planctomycetes and their phenomic and genomic characterization uncovers novel biology.</title>
        <authorList>
            <person name="Wiegand S."/>
            <person name="Jogler M."/>
            <person name="Boedeker C."/>
            <person name="Pinto D."/>
            <person name="Vollmers J."/>
            <person name="Rivas-Marin E."/>
            <person name="Kohn T."/>
            <person name="Peeters S.H."/>
            <person name="Heuer A."/>
            <person name="Rast P."/>
            <person name="Oberbeckmann S."/>
            <person name="Bunk B."/>
            <person name="Jeske O."/>
            <person name="Meyerdierks A."/>
            <person name="Storesund J.E."/>
            <person name="Kallscheuer N."/>
            <person name="Luecker S."/>
            <person name="Lage O.M."/>
            <person name="Pohl T."/>
            <person name="Merkel B.J."/>
            <person name="Hornburger P."/>
            <person name="Mueller R.-W."/>
            <person name="Bruemmer F."/>
            <person name="Labrenz M."/>
            <person name="Spormann A.M."/>
            <person name="Op Den Camp H."/>
            <person name="Overmann J."/>
            <person name="Amann R."/>
            <person name="Jetten M.S.M."/>
            <person name="Mascher T."/>
            <person name="Medema M.H."/>
            <person name="Devos D.P."/>
            <person name="Kaster A.-K."/>
            <person name="Ovreas L."/>
            <person name="Rohde M."/>
            <person name="Galperin M.Y."/>
            <person name="Jogler C."/>
        </authorList>
    </citation>
    <scope>NUCLEOTIDE SEQUENCE [LARGE SCALE GENOMIC DNA]</scope>
    <source>
        <strain evidence="1 2">Poly41</strain>
    </source>
</reference>
<dbReference type="EMBL" id="SJPV01000013">
    <property type="protein sequence ID" value="TWU32183.1"/>
    <property type="molecule type" value="Genomic_DNA"/>
</dbReference>
<sequence>MSFPEFLVAPVKHVRAKQIASCAQGCPVVVYLVLTISQLRSAVVGGFNGHVKQASRSSDLTQKAAYLAFDLLHITTLFPASICHRLSTLLKSSLRYDE</sequence>
<accession>A0A5C6D4W5</accession>
<evidence type="ECO:0000313" key="2">
    <source>
        <dbReference type="Proteomes" id="UP000319143"/>
    </source>
</evidence>
<comment type="caution">
    <text evidence="1">The sequence shown here is derived from an EMBL/GenBank/DDBJ whole genome shotgun (WGS) entry which is preliminary data.</text>
</comment>
<gene>
    <name evidence="1" type="ORF">Poly41_56680</name>
</gene>
<dbReference type="AlphaFoldDB" id="A0A5C6D4W5"/>
<organism evidence="1 2">
    <name type="scientific">Novipirellula artificiosorum</name>
    <dbReference type="NCBI Taxonomy" id="2528016"/>
    <lineage>
        <taxon>Bacteria</taxon>
        <taxon>Pseudomonadati</taxon>
        <taxon>Planctomycetota</taxon>
        <taxon>Planctomycetia</taxon>
        <taxon>Pirellulales</taxon>
        <taxon>Pirellulaceae</taxon>
        <taxon>Novipirellula</taxon>
    </lineage>
</organism>
<dbReference type="Proteomes" id="UP000319143">
    <property type="component" value="Unassembled WGS sequence"/>
</dbReference>
<name>A0A5C6D4W5_9BACT</name>